<protein>
    <recommendedName>
        <fullName evidence="2">DUF4795 domain-containing protein</fullName>
    </recommendedName>
</protein>
<dbReference type="KEGG" id="dwi:6644933"/>
<feature type="compositionally biased region" description="Basic and acidic residues" evidence="1">
    <location>
        <begin position="177"/>
        <end position="186"/>
    </location>
</feature>
<evidence type="ECO:0000259" key="2">
    <source>
        <dbReference type="Pfam" id="PF16043"/>
    </source>
</evidence>
<dbReference type="PhylomeDB" id="B4N2R7"/>
<feature type="compositionally biased region" description="Low complexity" evidence="1">
    <location>
        <begin position="83"/>
        <end position="94"/>
    </location>
</feature>
<dbReference type="AlphaFoldDB" id="B4N2R7"/>
<keyword evidence="4" id="KW-1185">Reference proteome</keyword>
<feature type="region of interest" description="Disordered" evidence="1">
    <location>
        <begin position="106"/>
        <end position="218"/>
    </location>
</feature>
<dbReference type="PANTHER" id="PTHR46766">
    <property type="entry name" value="GLUTAMINE-RICH PROTEIN 2"/>
    <property type="match status" value="1"/>
</dbReference>
<dbReference type="STRING" id="7260.B4N2R7"/>
<feature type="compositionally biased region" description="Pro residues" evidence="1">
    <location>
        <begin position="160"/>
        <end position="172"/>
    </location>
</feature>
<name>B4N2R7_DROWI</name>
<dbReference type="OMA" id="HTADEHM"/>
<gene>
    <name evidence="3" type="primary">Dwil\GK21234</name>
    <name evidence="3" type="ORF">Dwil_GK21234</name>
</gene>
<dbReference type="OrthoDB" id="5981048at2759"/>
<dbReference type="eggNOG" id="ENOG502R9P3">
    <property type="taxonomic scope" value="Eukaryota"/>
</dbReference>
<evidence type="ECO:0000256" key="1">
    <source>
        <dbReference type="SAM" id="MobiDB-lite"/>
    </source>
</evidence>
<dbReference type="Proteomes" id="UP000007798">
    <property type="component" value="Unassembled WGS sequence"/>
</dbReference>
<organism evidence="3 4">
    <name type="scientific">Drosophila willistoni</name>
    <name type="common">Fruit fly</name>
    <dbReference type="NCBI Taxonomy" id="7260"/>
    <lineage>
        <taxon>Eukaryota</taxon>
        <taxon>Metazoa</taxon>
        <taxon>Ecdysozoa</taxon>
        <taxon>Arthropoda</taxon>
        <taxon>Hexapoda</taxon>
        <taxon>Insecta</taxon>
        <taxon>Pterygota</taxon>
        <taxon>Neoptera</taxon>
        <taxon>Endopterygota</taxon>
        <taxon>Diptera</taxon>
        <taxon>Brachycera</taxon>
        <taxon>Muscomorpha</taxon>
        <taxon>Ephydroidea</taxon>
        <taxon>Drosophilidae</taxon>
        <taxon>Drosophila</taxon>
        <taxon>Sophophora</taxon>
    </lineage>
</organism>
<dbReference type="HOGENOM" id="CLU_414052_0_0_1"/>
<dbReference type="Pfam" id="PF16043">
    <property type="entry name" value="DUF4795"/>
    <property type="match status" value="1"/>
</dbReference>
<feature type="compositionally biased region" description="Low complexity" evidence="1">
    <location>
        <begin position="126"/>
        <end position="138"/>
    </location>
</feature>
<proteinExistence type="predicted"/>
<sequence>MMFTYKELIDVAIGSPESGHVNFYALHVLLSNFAQKLECIDEVVEQDDYLTTSLRRQSSLLTVGKPSKYRLFAGGDPEDDAANAEAEAPGEAEAAPIEAAEDLTPAEELPPPVEPEPVAEPEPEVMPEAAPVETVEPEVQPPPQAEPEPEPEQHIDEPALPMPEQVPEPQPEAEPAAPEKEPELDQKTLPSPALASRVSSRSSTREKVSHTRLDGSITNNLSRLEKRISKMELQKEQASMEMQQFVGNLTGQLKLTMKQLNNVTHFLLDRKPNPDRAKLLRQFARQLRVLMRTVGDDEISISWTSGEAAIEEMEEVEEEMAVEESATATEVDRPEEEASLELEQHLCYSPERMLTEFLELKSQFCALTNKVNELAAALLKDDAHRLMELMQEMQETVRDIRLASATSRETMQNINTKIDLISSQVVQIKKSISHLDELKIDKTEVELLLAEKVDYQQLATKVSLEQLEEYKARLEKQFCEVRYIVSSNEKNVLQIIDNLRMTLGIDALELGLKDFREIIEKRVALIAEALQKYMEMTNDDCAAAAGRVKVMQELACLSCDTPCVMRTMERSKVPTLPSAKGSTGLGPIVTYELGQIRKSGIMGYYRKDEFPHASSAWTKGIPMNKCVPRHAGGNHTTHTADDHMQKVVLSKKNAGWT</sequence>
<evidence type="ECO:0000313" key="4">
    <source>
        <dbReference type="Proteomes" id="UP000007798"/>
    </source>
</evidence>
<dbReference type="PANTHER" id="PTHR46766:SF1">
    <property type="entry name" value="GLUTAMINE-RICH PROTEIN 2"/>
    <property type="match status" value="1"/>
</dbReference>
<feature type="compositionally biased region" description="Basic and acidic residues" evidence="1">
    <location>
        <begin position="203"/>
        <end position="213"/>
    </location>
</feature>
<feature type="region of interest" description="Disordered" evidence="1">
    <location>
        <begin position="72"/>
        <end position="94"/>
    </location>
</feature>
<reference evidence="3 4" key="1">
    <citation type="journal article" date="2007" name="Nature">
        <title>Evolution of genes and genomes on the Drosophila phylogeny.</title>
        <authorList>
            <consortium name="Drosophila 12 Genomes Consortium"/>
            <person name="Clark A.G."/>
            <person name="Eisen M.B."/>
            <person name="Smith D.R."/>
            <person name="Bergman C.M."/>
            <person name="Oliver B."/>
            <person name="Markow T.A."/>
            <person name="Kaufman T.C."/>
            <person name="Kellis M."/>
            <person name="Gelbart W."/>
            <person name="Iyer V.N."/>
            <person name="Pollard D.A."/>
            <person name="Sackton T.B."/>
            <person name="Larracuente A.M."/>
            <person name="Singh N.D."/>
            <person name="Abad J.P."/>
            <person name="Abt D.N."/>
            <person name="Adryan B."/>
            <person name="Aguade M."/>
            <person name="Akashi H."/>
            <person name="Anderson W.W."/>
            <person name="Aquadro C.F."/>
            <person name="Ardell D.H."/>
            <person name="Arguello R."/>
            <person name="Artieri C.G."/>
            <person name="Barbash D.A."/>
            <person name="Barker D."/>
            <person name="Barsanti P."/>
            <person name="Batterham P."/>
            <person name="Batzoglou S."/>
            <person name="Begun D."/>
            <person name="Bhutkar A."/>
            <person name="Blanco E."/>
            <person name="Bosak S.A."/>
            <person name="Bradley R.K."/>
            <person name="Brand A.D."/>
            <person name="Brent M.R."/>
            <person name="Brooks A.N."/>
            <person name="Brown R.H."/>
            <person name="Butlin R.K."/>
            <person name="Caggese C."/>
            <person name="Calvi B.R."/>
            <person name="Bernardo de Carvalho A."/>
            <person name="Caspi A."/>
            <person name="Castrezana S."/>
            <person name="Celniker S.E."/>
            <person name="Chang J.L."/>
            <person name="Chapple C."/>
            <person name="Chatterji S."/>
            <person name="Chinwalla A."/>
            <person name="Civetta A."/>
            <person name="Clifton S.W."/>
            <person name="Comeron J.M."/>
            <person name="Costello J.C."/>
            <person name="Coyne J.A."/>
            <person name="Daub J."/>
            <person name="David R.G."/>
            <person name="Delcher A.L."/>
            <person name="Delehaunty K."/>
            <person name="Do C.B."/>
            <person name="Ebling H."/>
            <person name="Edwards K."/>
            <person name="Eickbush T."/>
            <person name="Evans J.D."/>
            <person name="Filipski A."/>
            <person name="Findeiss S."/>
            <person name="Freyhult E."/>
            <person name="Fulton L."/>
            <person name="Fulton R."/>
            <person name="Garcia A.C."/>
            <person name="Gardiner A."/>
            <person name="Garfield D.A."/>
            <person name="Garvin B.E."/>
            <person name="Gibson G."/>
            <person name="Gilbert D."/>
            <person name="Gnerre S."/>
            <person name="Godfrey J."/>
            <person name="Good R."/>
            <person name="Gotea V."/>
            <person name="Gravely B."/>
            <person name="Greenberg A.J."/>
            <person name="Griffiths-Jones S."/>
            <person name="Gross S."/>
            <person name="Guigo R."/>
            <person name="Gustafson E.A."/>
            <person name="Haerty W."/>
            <person name="Hahn M.W."/>
            <person name="Halligan D.L."/>
            <person name="Halpern A.L."/>
            <person name="Halter G.M."/>
            <person name="Han M.V."/>
            <person name="Heger A."/>
            <person name="Hillier L."/>
            <person name="Hinrichs A.S."/>
            <person name="Holmes I."/>
            <person name="Hoskins R.A."/>
            <person name="Hubisz M.J."/>
            <person name="Hultmark D."/>
            <person name="Huntley M.A."/>
            <person name="Jaffe D.B."/>
            <person name="Jagadeeshan S."/>
            <person name="Jeck W.R."/>
            <person name="Johnson J."/>
            <person name="Jones C.D."/>
            <person name="Jordan W.C."/>
            <person name="Karpen G.H."/>
            <person name="Kataoka E."/>
            <person name="Keightley P.D."/>
            <person name="Kheradpour P."/>
            <person name="Kirkness E.F."/>
            <person name="Koerich L.B."/>
            <person name="Kristiansen K."/>
            <person name="Kudrna D."/>
            <person name="Kulathinal R.J."/>
            <person name="Kumar S."/>
            <person name="Kwok R."/>
            <person name="Lander E."/>
            <person name="Langley C.H."/>
            <person name="Lapoint R."/>
            <person name="Lazzaro B.P."/>
            <person name="Lee S.J."/>
            <person name="Levesque L."/>
            <person name="Li R."/>
            <person name="Lin C.F."/>
            <person name="Lin M.F."/>
            <person name="Lindblad-Toh K."/>
            <person name="Llopart A."/>
            <person name="Long M."/>
            <person name="Low L."/>
            <person name="Lozovsky E."/>
            <person name="Lu J."/>
            <person name="Luo M."/>
            <person name="Machado C.A."/>
            <person name="Makalowski W."/>
            <person name="Marzo M."/>
            <person name="Matsuda M."/>
            <person name="Matzkin L."/>
            <person name="McAllister B."/>
            <person name="McBride C.S."/>
            <person name="McKernan B."/>
            <person name="McKernan K."/>
            <person name="Mendez-Lago M."/>
            <person name="Minx P."/>
            <person name="Mollenhauer M.U."/>
            <person name="Montooth K."/>
            <person name="Mount S.M."/>
            <person name="Mu X."/>
            <person name="Myers E."/>
            <person name="Negre B."/>
            <person name="Newfeld S."/>
            <person name="Nielsen R."/>
            <person name="Noor M.A."/>
            <person name="O'Grady P."/>
            <person name="Pachter L."/>
            <person name="Papaceit M."/>
            <person name="Parisi M.J."/>
            <person name="Parisi M."/>
            <person name="Parts L."/>
            <person name="Pedersen J.S."/>
            <person name="Pesole G."/>
            <person name="Phillippy A.M."/>
            <person name="Ponting C.P."/>
            <person name="Pop M."/>
            <person name="Porcelli D."/>
            <person name="Powell J.R."/>
            <person name="Prohaska S."/>
            <person name="Pruitt K."/>
            <person name="Puig M."/>
            <person name="Quesneville H."/>
            <person name="Ram K.R."/>
            <person name="Rand D."/>
            <person name="Rasmussen M.D."/>
            <person name="Reed L.K."/>
            <person name="Reenan R."/>
            <person name="Reily A."/>
            <person name="Remington K.A."/>
            <person name="Rieger T.T."/>
            <person name="Ritchie M.G."/>
            <person name="Robin C."/>
            <person name="Rogers Y.H."/>
            <person name="Rohde C."/>
            <person name="Rozas J."/>
            <person name="Rubenfield M.J."/>
            <person name="Ruiz A."/>
            <person name="Russo S."/>
            <person name="Salzberg S.L."/>
            <person name="Sanchez-Gracia A."/>
            <person name="Saranga D.J."/>
            <person name="Sato H."/>
            <person name="Schaeffer S.W."/>
            <person name="Schatz M.C."/>
            <person name="Schlenke T."/>
            <person name="Schwartz R."/>
            <person name="Segarra C."/>
            <person name="Singh R.S."/>
            <person name="Sirot L."/>
            <person name="Sirota M."/>
            <person name="Sisneros N.B."/>
            <person name="Smith C.D."/>
            <person name="Smith T.F."/>
            <person name="Spieth J."/>
            <person name="Stage D.E."/>
            <person name="Stark A."/>
            <person name="Stephan W."/>
            <person name="Strausberg R.L."/>
            <person name="Strempel S."/>
            <person name="Sturgill D."/>
            <person name="Sutton G."/>
            <person name="Sutton G.G."/>
            <person name="Tao W."/>
            <person name="Teichmann S."/>
            <person name="Tobari Y.N."/>
            <person name="Tomimura Y."/>
            <person name="Tsolas J.M."/>
            <person name="Valente V.L."/>
            <person name="Venter E."/>
            <person name="Venter J.C."/>
            <person name="Vicario S."/>
            <person name="Vieira F.G."/>
            <person name="Vilella A.J."/>
            <person name="Villasante A."/>
            <person name="Walenz B."/>
            <person name="Wang J."/>
            <person name="Wasserman M."/>
            <person name="Watts T."/>
            <person name="Wilson D."/>
            <person name="Wilson R.K."/>
            <person name="Wing R.A."/>
            <person name="Wolfner M.F."/>
            <person name="Wong A."/>
            <person name="Wong G.K."/>
            <person name="Wu C.I."/>
            <person name="Wu G."/>
            <person name="Yamamoto D."/>
            <person name="Yang H.P."/>
            <person name="Yang S.P."/>
            <person name="Yorke J.A."/>
            <person name="Yoshida K."/>
            <person name="Zdobnov E."/>
            <person name="Zhang P."/>
            <person name="Zhang Y."/>
            <person name="Zimin A.V."/>
            <person name="Baldwin J."/>
            <person name="Abdouelleil A."/>
            <person name="Abdulkadir J."/>
            <person name="Abebe A."/>
            <person name="Abera B."/>
            <person name="Abreu J."/>
            <person name="Acer S.C."/>
            <person name="Aftuck L."/>
            <person name="Alexander A."/>
            <person name="An P."/>
            <person name="Anderson E."/>
            <person name="Anderson S."/>
            <person name="Arachi H."/>
            <person name="Azer M."/>
            <person name="Bachantsang P."/>
            <person name="Barry A."/>
            <person name="Bayul T."/>
            <person name="Berlin A."/>
            <person name="Bessette D."/>
            <person name="Bloom T."/>
            <person name="Blye J."/>
            <person name="Boguslavskiy L."/>
            <person name="Bonnet C."/>
            <person name="Boukhgalter B."/>
            <person name="Bourzgui I."/>
            <person name="Brown A."/>
            <person name="Cahill P."/>
            <person name="Channer S."/>
            <person name="Cheshatsang Y."/>
            <person name="Chuda L."/>
            <person name="Citroen M."/>
            <person name="Collymore A."/>
            <person name="Cooke P."/>
            <person name="Costello M."/>
            <person name="D'Aco K."/>
            <person name="Daza R."/>
            <person name="De Haan G."/>
            <person name="DeGray S."/>
            <person name="DeMaso C."/>
            <person name="Dhargay N."/>
            <person name="Dooley K."/>
            <person name="Dooley E."/>
            <person name="Doricent M."/>
            <person name="Dorje P."/>
            <person name="Dorjee K."/>
            <person name="Dupes A."/>
            <person name="Elong R."/>
            <person name="Falk J."/>
            <person name="Farina A."/>
            <person name="Faro S."/>
            <person name="Ferguson D."/>
            <person name="Fisher S."/>
            <person name="Foley C.D."/>
            <person name="Franke A."/>
            <person name="Friedrich D."/>
            <person name="Gadbois L."/>
            <person name="Gearin G."/>
            <person name="Gearin C.R."/>
            <person name="Giannoukos G."/>
            <person name="Goode T."/>
            <person name="Graham J."/>
            <person name="Grandbois E."/>
            <person name="Grewal S."/>
            <person name="Gyaltsen K."/>
            <person name="Hafez N."/>
            <person name="Hagos B."/>
            <person name="Hall J."/>
            <person name="Henson C."/>
            <person name="Hollinger A."/>
            <person name="Honan T."/>
            <person name="Huard M.D."/>
            <person name="Hughes L."/>
            <person name="Hurhula B."/>
            <person name="Husby M.E."/>
            <person name="Kamat A."/>
            <person name="Kanga B."/>
            <person name="Kashin S."/>
            <person name="Khazanovich D."/>
            <person name="Kisner P."/>
            <person name="Lance K."/>
            <person name="Lara M."/>
            <person name="Lee W."/>
            <person name="Lennon N."/>
            <person name="Letendre F."/>
            <person name="LeVine R."/>
            <person name="Lipovsky A."/>
            <person name="Liu X."/>
            <person name="Liu J."/>
            <person name="Liu S."/>
            <person name="Lokyitsang T."/>
            <person name="Lokyitsang Y."/>
            <person name="Lubonja R."/>
            <person name="Lui A."/>
            <person name="MacDonald P."/>
            <person name="Magnisalis V."/>
            <person name="Maru K."/>
            <person name="Matthews C."/>
            <person name="McCusker W."/>
            <person name="McDonough S."/>
            <person name="Mehta T."/>
            <person name="Meldrim J."/>
            <person name="Meneus L."/>
            <person name="Mihai O."/>
            <person name="Mihalev A."/>
            <person name="Mihova T."/>
            <person name="Mittelman R."/>
            <person name="Mlenga V."/>
            <person name="Montmayeur A."/>
            <person name="Mulrain L."/>
            <person name="Navidi A."/>
            <person name="Naylor J."/>
            <person name="Negash T."/>
            <person name="Nguyen T."/>
            <person name="Nguyen N."/>
            <person name="Nicol R."/>
            <person name="Norbu C."/>
            <person name="Norbu N."/>
            <person name="Novod N."/>
            <person name="O'Neill B."/>
            <person name="Osman S."/>
            <person name="Markiewicz E."/>
            <person name="Oyono O.L."/>
            <person name="Patti C."/>
            <person name="Phunkhang P."/>
            <person name="Pierre F."/>
            <person name="Priest M."/>
            <person name="Raghuraman S."/>
            <person name="Rege F."/>
            <person name="Reyes R."/>
            <person name="Rise C."/>
            <person name="Rogov P."/>
            <person name="Ross K."/>
            <person name="Ryan E."/>
            <person name="Settipalli S."/>
            <person name="Shea T."/>
            <person name="Sherpa N."/>
            <person name="Shi L."/>
            <person name="Shih D."/>
            <person name="Sparrow T."/>
            <person name="Spaulding J."/>
            <person name="Stalker J."/>
            <person name="Stange-Thomann N."/>
            <person name="Stavropoulos S."/>
            <person name="Stone C."/>
            <person name="Strader C."/>
            <person name="Tesfaye S."/>
            <person name="Thomson T."/>
            <person name="Thoulutsang Y."/>
            <person name="Thoulutsang D."/>
            <person name="Topham K."/>
            <person name="Topping I."/>
            <person name="Tsamla T."/>
            <person name="Vassiliev H."/>
            <person name="Vo A."/>
            <person name="Wangchuk T."/>
            <person name="Wangdi T."/>
            <person name="Weiand M."/>
            <person name="Wilkinson J."/>
            <person name="Wilson A."/>
            <person name="Yadav S."/>
            <person name="Young G."/>
            <person name="Yu Q."/>
            <person name="Zembek L."/>
            <person name="Zhong D."/>
            <person name="Zimmer A."/>
            <person name="Zwirko Z."/>
            <person name="Jaffe D.B."/>
            <person name="Alvarez P."/>
            <person name="Brockman W."/>
            <person name="Butler J."/>
            <person name="Chin C."/>
            <person name="Gnerre S."/>
            <person name="Grabherr M."/>
            <person name="Kleber M."/>
            <person name="Mauceli E."/>
            <person name="MacCallum I."/>
        </authorList>
    </citation>
    <scope>NUCLEOTIDE SEQUENCE [LARGE SCALE GENOMIC DNA]</scope>
    <source>
        <strain evidence="4">Tucson 14030-0811.24</strain>
    </source>
</reference>
<accession>B4N2R7</accession>
<dbReference type="InterPro" id="IPR032013">
    <property type="entry name" value="DUF4795"/>
</dbReference>
<feature type="domain" description="DUF4795" evidence="2">
    <location>
        <begin position="387"/>
        <end position="579"/>
    </location>
</feature>
<evidence type="ECO:0000313" key="3">
    <source>
        <dbReference type="EMBL" id="EDW78656.1"/>
    </source>
</evidence>
<dbReference type="EMBL" id="CH963977">
    <property type="protein sequence ID" value="EDW78656.1"/>
    <property type="molecule type" value="Genomic_DNA"/>
</dbReference>
<dbReference type="InParanoid" id="B4N2R7"/>
<dbReference type="SMR" id="B4N2R7"/>